<sequence length="324" mass="35966">MTTDVTSGNSTTSAETATDLFNDRINLIAATTLIGAVYGILASLYVATTHFLLKKLSRINLRCSSNPHSDPRPRNERRQALFHLVYTSVLFVLATLYTTGNSQNAIVAYVDNRLFPGGPTQYYEEYMTGQSAMVMTDIASFMILWLTDALILWRFIVFYYKLHYARWIIPLPCAMYVGVVTLSIIVLRGEAGLGKIYYLSENLLLAYYGLSLSLSVLTTVLIAVRLYIHKRELERMFGPNVESPYMSLATILVESAALYGVWSLVFLILSVNGSSVQIIMLATMTEIQVIAPLLIILWIARGTAWCSRSGAATPDQPPPGLPLP</sequence>
<evidence type="ECO:0000313" key="3">
    <source>
        <dbReference type="Proteomes" id="UP000053647"/>
    </source>
</evidence>
<evidence type="ECO:0000256" key="1">
    <source>
        <dbReference type="SAM" id="Phobius"/>
    </source>
</evidence>
<dbReference type="HOGENOM" id="CLU_044614_0_2_1"/>
<dbReference type="AlphaFoldDB" id="A0A0C9TXV6"/>
<dbReference type="Proteomes" id="UP000053647">
    <property type="component" value="Unassembled WGS sequence"/>
</dbReference>
<reference evidence="2 3" key="1">
    <citation type="submission" date="2014-06" db="EMBL/GenBank/DDBJ databases">
        <authorList>
            <consortium name="DOE Joint Genome Institute"/>
            <person name="Kuo A."/>
            <person name="Kohler A."/>
            <person name="Nagy L.G."/>
            <person name="Floudas D."/>
            <person name="Copeland A."/>
            <person name="Barry K.W."/>
            <person name="Cichocki N."/>
            <person name="Veneault-Fourrey C."/>
            <person name="LaButti K."/>
            <person name="Lindquist E.A."/>
            <person name="Lipzen A."/>
            <person name="Lundell T."/>
            <person name="Morin E."/>
            <person name="Murat C."/>
            <person name="Sun H."/>
            <person name="Tunlid A."/>
            <person name="Henrissat B."/>
            <person name="Grigoriev I.V."/>
            <person name="Hibbett D.S."/>
            <person name="Martin F."/>
            <person name="Nordberg H.P."/>
            <person name="Cantor M.N."/>
            <person name="Hua S.X."/>
        </authorList>
    </citation>
    <scope>NUCLEOTIDE SEQUENCE [LARGE SCALE GENOMIC DNA]</scope>
    <source>
        <strain evidence="2 3">ATCC 200175</strain>
    </source>
</reference>
<gene>
    <name evidence="2" type="ORF">PAXINDRAFT_82877</name>
</gene>
<feature type="transmembrane region" description="Helical" evidence="1">
    <location>
        <begin position="207"/>
        <end position="228"/>
    </location>
</feature>
<protein>
    <submittedName>
        <fullName evidence="2">Uncharacterized protein</fullName>
    </submittedName>
</protein>
<feature type="transmembrane region" description="Helical" evidence="1">
    <location>
        <begin position="167"/>
        <end position="187"/>
    </location>
</feature>
<feature type="transmembrane region" description="Helical" evidence="1">
    <location>
        <begin position="27"/>
        <end position="53"/>
    </location>
</feature>
<keyword evidence="1" id="KW-0812">Transmembrane</keyword>
<feature type="transmembrane region" description="Helical" evidence="1">
    <location>
        <begin position="80"/>
        <end position="99"/>
    </location>
</feature>
<proteinExistence type="predicted"/>
<dbReference type="OrthoDB" id="2641762at2759"/>
<feature type="transmembrane region" description="Helical" evidence="1">
    <location>
        <begin position="275"/>
        <end position="300"/>
    </location>
</feature>
<keyword evidence="1" id="KW-1133">Transmembrane helix</keyword>
<keyword evidence="3" id="KW-1185">Reference proteome</keyword>
<evidence type="ECO:0000313" key="2">
    <source>
        <dbReference type="EMBL" id="KIJ12452.1"/>
    </source>
</evidence>
<keyword evidence="1" id="KW-0472">Membrane</keyword>
<name>A0A0C9TXV6_PAXIN</name>
<organism evidence="2 3">
    <name type="scientific">Paxillus involutus ATCC 200175</name>
    <dbReference type="NCBI Taxonomy" id="664439"/>
    <lineage>
        <taxon>Eukaryota</taxon>
        <taxon>Fungi</taxon>
        <taxon>Dikarya</taxon>
        <taxon>Basidiomycota</taxon>
        <taxon>Agaricomycotina</taxon>
        <taxon>Agaricomycetes</taxon>
        <taxon>Agaricomycetidae</taxon>
        <taxon>Boletales</taxon>
        <taxon>Paxilineae</taxon>
        <taxon>Paxillaceae</taxon>
        <taxon>Paxillus</taxon>
    </lineage>
</organism>
<dbReference type="EMBL" id="KN819364">
    <property type="protein sequence ID" value="KIJ12452.1"/>
    <property type="molecule type" value="Genomic_DNA"/>
</dbReference>
<feature type="transmembrane region" description="Helical" evidence="1">
    <location>
        <begin position="248"/>
        <end position="269"/>
    </location>
</feature>
<accession>A0A0C9TXV6</accession>
<reference evidence="3" key="2">
    <citation type="submission" date="2015-01" db="EMBL/GenBank/DDBJ databases">
        <title>Evolutionary Origins and Diversification of the Mycorrhizal Mutualists.</title>
        <authorList>
            <consortium name="DOE Joint Genome Institute"/>
            <consortium name="Mycorrhizal Genomics Consortium"/>
            <person name="Kohler A."/>
            <person name="Kuo A."/>
            <person name="Nagy L.G."/>
            <person name="Floudas D."/>
            <person name="Copeland A."/>
            <person name="Barry K.W."/>
            <person name="Cichocki N."/>
            <person name="Veneault-Fourrey C."/>
            <person name="LaButti K."/>
            <person name="Lindquist E.A."/>
            <person name="Lipzen A."/>
            <person name="Lundell T."/>
            <person name="Morin E."/>
            <person name="Murat C."/>
            <person name="Riley R."/>
            <person name="Ohm R."/>
            <person name="Sun H."/>
            <person name="Tunlid A."/>
            <person name="Henrissat B."/>
            <person name="Grigoriev I.V."/>
            <person name="Hibbett D.S."/>
            <person name="Martin F."/>
        </authorList>
    </citation>
    <scope>NUCLEOTIDE SEQUENCE [LARGE SCALE GENOMIC DNA]</scope>
    <source>
        <strain evidence="3">ATCC 200175</strain>
    </source>
</reference>
<feature type="transmembrane region" description="Helical" evidence="1">
    <location>
        <begin position="138"/>
        <end position="160"/>
    </location>
</feature>